<dbReference type="SUPFAM" id="SSF160379">
    <property type="entry name" value="SP0830-like"/>
    <property type="match status" value="1"/>
</dbReference>
<reference evidence="1" key="1">
    <citation type="journal article" date="2014" name="Int. J. Syst. Evol. Microbiol.">
        <title>Complete genome sequence of Corynebacterium casei LMG S-19264T (=DSM 44701T), isolated from a smear-ripened cheese.</title>
        <authorList>
            <consortium name="US DOE Joint Genome Institute (JGI-PGF)"/>
            <person name="Walter F."/>
            <person name="Albersmeier A."/>
            <person name="Kalinowski J."/>
            <person name="Ruckert C."/>
        </authorList>
    </citation>
    <scope>NUCLEOTIDE SEQUENCE</scope>
    <source>
        <strain evidence="1">KCTC 32296</strain>
    </source>
</reference>
<dbReference type="EMBL" id="BMZB01000004">
    <property type="protein sequence ID" value="GGZ40892.1"/>
    <property type="molecule type" value="Genomic_DNA"/>
</dbReference>
<comment type="caution">
    <text evidence="1">The sequence shown here is derived from an EMBL/GenBank/DDBJ whole genome shotgun (WGS) entry which is preliminary data.</text>
</comment>
<proteinExistence type="predicted"/>
<evidence type="ECO:0000313" key="1">
    <source>
        <dbReference type="EMBL" id="GGZ40892.1"/>
    </source>
</evidence>
<name>A0A918UXH8_9CAUL</name>
<dbReference type="AlphaFoldDB" id="A0A918UXH8"/>
<dbReference type="PANTHER" id="PTHR36439">
    <property type="entry name" value="BLL4334 PROTEIN"/>
    <property type="match status" value="1"/>
</dbReference>
<accession>A0A918UXH8</accession>
<evidence type="ECO:0000313" key="2">
    <source>
        <dbReference type="Proteomes" id="UP000662572"/>
    </source>
</evidence>
<dbReference type="Proteomes" id="UP000662572">
    <property type="component" value="Unassembled WGS sequence"/>
</dbReference>
<evidence type="ECO:0008006" key="3">
    <source>
        <dbReference type="Google" id="ProtNLM"/>
    </source>
</evidence>
<dbReference type="PANTHER" id="PTHR36439:SF1">
    <property type="entry name" value="DUF1697 DOMAIN-CONTAINING PROTEIN"/>
    <property type="match status" value="1"/>
</dbReference>
<dbReference type="PIRSF" id="PIRSF008502">
    <property type="entry name" value="UCP008502"/>
    <property type="match status" value="1"/>
</dbReference>
<dbReference type="InterPro" id="IPR012545">
    <property type="entry name" value="DUF1697"/>
</dbReference>
<keyword evidence="2" id="KW-1185">Reference proteome</keyword>
<protein>
    <recommendedName>
        <fullName evidence="3">DUF1697 domain-containing protein</fullName>
    </recommendedName>
</protein>
<sequence>MKTLKTALESLGYTDVETYIQSGNVVLKSSDRLAKIETDVTDVVKETFGFECGIHVLSRDDFSAIITANPFKEATQIPKSLHVYCLKSPAINPDHEVLGAFKKEDEAYALTDLAFYLHTPSGLGTSKLAEKIEKALKVTATARNWNTVMALSRLSLK</sequence>
<dbReference type="Pfam" id="PF08002">
    <property type="entry name" value="DUF1697"/>
    <property type="match status" value="1"/>
</dbReference>
<organism evidence="1 2">
    <name type="scientific">Asticcacaulis endophyticus</name>
    <dbReference type="NCBI Taxonomy" id="1395890"/>
    <lineage>
        <taxon>Bacteria</taxon>
        <taxon>Pseudomonadati</taxon>
        <taxon>Pseudomonadota</taxon>
        <taxon>Alphaproteobacteria</taxon>
        <taxon>Caulobacterales</taxon>
        <taxon>Caulobacteraceae</taxon>
        <taxon>Asticcacaulis</taxon>
    </lineage>
</organism>
<dbReference type="Gene3D" id="3.30.70.1280">
    <property type="entry name" value="SP0830-like domains"/>
    <property type="match status" value="1"/>
</dbReference>
<gene>
    <name evidence="1" type="ORF">GCM10011273_29560</name>
</gene>
<reference evidence="1" key="2">
    <citation type="submission" date="2020-09" db="EMBL/GenBank/DDBJ databases">
        <authorList>
            <person name="Sun Q."/>
            <person name="Kim S."/>
        </authorList>
    </citation>
    <scope>NUCLEOTIDE SEQUENCE</scope>
    <source>
        <strain evidence="1">KCTC 32296</strain>
    </source>
</reference>